<accession>A0A371GFU2</accession>
<feature type="region of interest" description="Disordered" evidence="1">
    <location>
        <begin position="1"/>
        <end position="20"/>
    </location>
</feature>
<dbReference type="Proteomes" id="UP000257109">
    <property type="component" value="Unassembled WGS sequence"/>
</dbReference>
<feature type="compositionally biased region" description="Basic and acidic residues" evidence="1">
    <location>
        <begin position="1"/>
        <end position="17"/>
    </location>
</feature>
<dbReference type="EMBL" id="QJKJ01005670">
    <property type="protein sequence ID" value="RDX89439.1"/>
    <property type="molecule type" value="Genomic_DNA"/>
</dbReference>
<name>A0A371GFU2_MUCPR</name>
<keyword evidence="3" id="KW-1185">Reference proteome</keyword>
<evidence type="ECO:0000313" key="3">
    <source>
        <dbReference type="Proteomes" id="UP000257109"/>
    </source>
</evidence>
<evidence type="ECO:0000256" key="1">
    <source>
        <dbReference type="SAM" id="MobiDB-lite"/>
    </source>
</evidence>
<reference evidence="2" key="1">
    <citation type="submission" date="2018-05" db="EMBL/GenBank/DDBJ databases">
        <title>Draft genome of Mucuna pruriens seed.</title>
        <authorList>
            <person name="Nnadi N.E."/>
            <person name="Vos R."/>
            <person name="Hasami M.H."/>
            <person name="Devisetty U.K."/>
            <person name="Aguiy J.C."/>
        </authorList>
    </citation>
    <scope>NUCLEOTIDE SEQUENCE [LARGE SCALE GENOMIC DNA]</scope>
    <source>
        <strain evidence="2">JCA_2017</strain>
    </source>
</reference>
<gene>
    <name evidence="2" type="ORF">CR513_28833</name>
</gene>
<proteinExistence type="predicted"/>
<organism evidence="2 3">
    <name type="scientific">Mucuna pruriens</name>
    <name type="common">Velvet bean</name>
    <name type="synonym">Dolichos pruriens</name>
    <dbReference type="NCBI Taxonomy" id="157652"/>
    <lineage>
        <taxon>Eukaryota</taxon>
        <taxon>Viridiplantae</taxon>
        <taxon>Streptophyta</taxon>
        <taxon>Embryophyta</taxon>
        <taxon>Tracheophyta</taxon>
        <taxon>Spermatophyta</taxon>
        <taxon>Magnoliopsida</taxon>
        <taxon>eudicotyledons</taxon>
        <taxon>Gunneridae</taxon>
        <taxon>Pentapetalae</taxon>
        <taxon>rosids</taxon>
        <taxon>fabids</taxon>
        <taxon>Fabales</taxon>
        <taxon>Fabaceae</taxon>
        <taxon>Papilionoideae</taxon>
        <taxon>50 kb inversion clade</taxon>
        <taxon>NPAAA clade</taxon>
        <taxon>indigoferoid/millettioid clade</taxon>
        <taxon>Phaseoleae</taxon>
        <taxon>Mucuna</taxon>
    </lineage>
</organism>
<sequence>MGHTVKECKFLKPEKSRNRSNLKNNNKDIIAIVSYVSHANAKVMKKLLILLPHFMFYTSS</sequence>
<dbReference type="AlphaFoldDB" id="A0A371GFU2"/>
<protein>
    <submittedName>
        <fullName evidence="2">Uncharacterized protein</fullName>
    </submittedName>
</protein>
<comment type="caution">
    <text evidence="2">The sequence shown here is derived from an EMBL/GenBank/DDBJ whole genome shotgun (WGS) entry which is preliminary data.</text>
</comment>
<evidence type="ECO:0000313" key="2">
    <source>
        <dbReference type="EMBL" id="RDX89439.1"/>
    </source>
</evidence>
<feature type="non-terminal residue" evidence="2">
    <location>
        <position position="1"/>
    </location>
</feature>